<accession>W7DJY6</accession>
<keyword evidence="2" id="KW-0645">Protease</keyword>
<gene>
    <name evidence="2" type="ORF">PRIP_07513</name>
</gene>
<dbReference type="Proteomes" id="UP000019248">
    <property type="component" value="Unassembled WGS sequence"/>
</dbReference>
<comment type="caution">
    <text evidence="2">The sequence shown here is derived from an EMBL/GenBank/DDBJ whole genome shotgun (WGS) entry which is preliminary data.</text>
</comment>
<dbReference type="Pfam" id="PF07943">
    <property type="entry name" value="PBP5_C"/>
    <property type="match status" value="1"/>
</dbReference>
<dbReference type="InterPro" id="IPR037167">
    <property type="entry name" value="Peptidase_S11_C_sf"/>
</dbReference>
<evidence type="ECO:0000313" key="2">
    <source>
        <dbReference type="EMBL" id="EUJ45683.1"/>
    </source>
</evidence>
<evidence type="ECO:0000313" key="3">
    <source>
        <dbReference type="Proteomes" id="UP000019248"/>
    </source>
</evidence>
<dbReference type="EMBL" id="AODL01000007">
    <property type="protein sequence ID" value="EUJ45683.1"/>
    <property type="molecule type" value="Genomic_DNA"/>
</dbReference>
<dbReference type="PATRIC" id="fig|1265816.5.peg.1488"/>
<name>W7DJY6_9LIST</name>
<reference evidence="2 3" key="1">
    <citation type="journal article" date="2014" name="Int. J. Syst. Evol. Microbiol.">
        <title>Listeria floridensis sp. nov., Listeria aquatica sp. nov., Listeria cornellensis sp. nov., Listeria riparia sp. nov. and Listeria grandensis sp. nov., from agricultural and natural environments.</title>
        <authorList>
            <person name="den Bakker H.C."/>
            <person name="Warchocki S."/>
            <person name="Wright E.M."/>
            <person name="Allred A.F."/>
            <person name="Ahlstrom C."/>
            <person name="Manuel C.S."/>
            <person name="Stasiewicz M.J."/>
            <person name="Burrell A."/>
            <person name="Roof S."/>
            <person name="Strawn L."/>
            <person name="Fortes E.D."/>
            <person name="Nightingale K.K."/>
            <person name="Kephart D."/>
            <person name="Wiedmann M."/>
        </authorList>
    </citation>
    <scope>NUCLEOTIDE SEQUENCE [LARGE SCALE GENOMIC DNA]</scope>
    <source>
        <strain evidence="2 3">FSL S10-1204</strain>
    </source>
</reference>
<evidence type="ECO:0000259" key="1">
    <source>
        <dbReference type="Pfam" id="PF07943"/>
    </source>
</evidence>
<dbReference type="InterPro" id="IPR015956">
    <property type="entry name" value="Peniciliin-bd_prot_C_sf"/>
</dbReference>
<dbReference type="GO" id="GO:0006508">
    <property type="term" value="P:proteolysis"/>
    <property type="evidence" value="ECO:0007669"/>
    <property type="project" value="InterPro"/>
</dbReference>
<organism evidence="2 3">
    <name type="scientific">Listeria riparia FSL S10-1204</name>
    <dbReference type="NCBI Taxonomy" id="1265816"/>
    <lineage>
        <taxon>Bacteria</taxon>
        <taxon>Bacillati</taxon>
        <taxon>Bacillota</taxon>
        <taxon>Bacilli</taxon>
        <taxon>Bacillales</taxon>
        <taxon>Listeriaceae</taxon>
        <taxon>Listeria</taxon>
    </lineage>
</organism>
<dbReference type="SUPFAM" id="SSF69189">
    <property type="entry name" value="Penicillin-binding protein associated domain"/>
    <property type="match status" value="1"/>
</dbReference>
<keyword evidence="2" id="KW-0121">Carboxypeptidase</keyword>
<dbReference type="GO" id="GO:0009002">
    <property type="term" value="F:serine-type D-Ala-D-Ala carboxypeptidase activity"/>
    <property type="evidence" value="ECO:0007669"/>
    <property type="project" value="InterPro"/>
</dbReference>
<dbReference type="AlphaFoldDB" id="W7DJY6"/>
<sequence>MTKDAVKLVVPKTTTEPKLDEQVTIDKKTLDAPVKKDTKVGTMTVQLKDGDTLGYVDGNKIDTINVVTKDDVDNANWFMLALYSIGDFFSGIWDYITDGIKGWFN</sequence>
<dbReference type="InterPro" id="IPR012907">
    <property type="entry name" value="Peptidase_S11_C"/>
</dbReference>
<dbReference type="Gene3D" id="2.60.410.10">
    <property type="entry name" value="D-Ala-D-Ala carboxypeptidase, C-terminal domain"/>
    <property type="match status" value="1"/>
</dbReference>
<keyword evidence="2" id="KW-0378">Hydrolase</keyword>
<keyword evidence="3" id="KW-1185">Reference proteome</keyword>
<protein>
    <submittedName>
        <fullName evidence="2">D-alanyl-D-alanine carboxypeptidase</fullName>
    </submittedName>
</protein>
<feature type="domain" description="Peptidase S11 D-Ala-D-Ala carboxypeptidase A C-terminal" evidence="1">
    <location>
        <begin position="2"/>
        <end position="73"/>
    </location>
</feature>
<proteinExistence type="predicted"/>